<reference evidence="2 3" key="1">
    <citation type="submission" date="2020-02" db="EMBL/GenBank/DDBJ databases">
        <title>Full genome sequence of Nocardioides sp. R-3366.</title>
        <authorList>
            <person name="Im W.-T."/>
        </authorList>
    </citation>
    <scope>NUCLEOTIDE SEQUENCE [LARGE SCALE GENOMIC DNA]</scope>
    <source>
        <strain evidence="2 3">R-3366</strain>
    </source>
</reference>
<name>A0A6G6WEX1_9ACTN</name>
<feature type="chain" id="PRO_5039614656" description="Exo-alpha-sialidase" evidence="1">
    <location>
        <begin position="22"/>
        <end position="516"/>
    </location>
</feature>
<evidence type="ECO:0000256" key="1">
    <source>
        <dbReference type="SAM" id="SignalP"/>
    </source>
</evidence>
<protein>
    <recommendedName>
        <fullName evidence="4">Exo-alpha-sialidase</fullName>
    </recommendedName>
</protein>
<dbReference type="AlphaFoldDB" id="A0A6G6WEX1"/>
<keyword evidence="1" id="KW-0732">Signal</keyword>
<dbReference type="Proteomes" id="UP000502996">
    <property type="component" value="Chromosome"/>
</dbReference>
<organism evidence="2 3">
    <name type="scientific">Nocardioides anomalus</name>
    <dbReference type="NCBI Taxonomy" id="2712223"/>
    <lineage>
        <taxon>Bacteria</taxon>
        <taxon>Bacillati</taxon>
        <taxon>Actinomycetota</taxon>
        <taxon>Actinomycetes</taxon>
        <taxon>Propionibacteriales</taxon>
        <taxon>Nocardioidaceae</taxon>
        <taxon>Nocardioides</taxon>
    </lineage>
</organism>
<feature type="signal peptide" evidence="1">
    <location>
        <begin position="1"/>
        <end position="21"/>
    </location>
</feature>
<dbReference type="KEGG" id="nano:G5V58_14925"/>
<proteinExistence type="predicted"/>
<keyword evidence="3" id="KW-1185">Reference proteome</keyword>
<evidence type="ECO:0000313" key="2">
    <source>
        <dbReference type="EMBL" id="QIG43891.1"/>
    </source>
</evidence>
<evidence type="ECO:0000313" key="3">
    <source>
        <dbReference type="Proteomes" id="UP000502996"/>
    </source>
</evidence>
<evidence type="ECO:0008006" key="4">
    <source>
        <dbReference type="Google" id="ProtNLM"/>
    </source>
</evidence>
<accession>A0A6G6WEX1</accession>
<dbReference type="RefSeq" id="WP_165234257.1">
    <property type="nucleotide sequence ID" value="NZ_CP049257.1"/>
</dbReference>
<sequence length="516" mass="52053">MNRLVASGALLLALAAPTALPSPGQAAAPDQPRAGTGLGLTSKALDVVMTNDGAAVVALLDRAAVGQPYAVRICRIPAGGSACALTATLSPPTPDDVDDSTGPWLVTDGTKVVVAIGNHDGAAERTYAAASANGGATFGPMAKVANVTATDVELAPGSNGLWIASNSGPTGAAADYQAFTAAPLPGGAPTSGATFSTGGGSESVDGLLVGVTPEGRPLAFLSGFAPGLANGTYYRAFNGNVVPTEINDMSKWSSTPTRYDLGAPWERNGSYDVTSGAGRLWLGYEGLQRDTVLRPFAGGAFGAPVSPDCVSSRFSSGTQDAPDVAITRTGDLLVTETGSNGNGMFLGFFHGTADGATWSAYSELAAAPGIRDVETAADPTSDTTGIAVWTADDIYGGPVSFARIPSAPPVGCSSDVGAKVGSATVTLDGPEGCVPSGKKYQLKVTRTKGKGTIRLVVFKATGAKKKTDKAAPFKTKLKVKKGAASGSTVKVKAKVTVRQPSGKLKTKSLKTSFTVC</sequence>
<dbReference type="EMBL" id="CP049257">
    <property type="protein sequence ID" value="QIG43891.1"/>
    <property type="molecule type" value="Genomic_DNA"/>
</dbReference>
<gene>
    <name evidence="2" type="ORF">G5V58_14925</name>
</gene>